<feature type="transmembrane region" description="Helical" evidence="1">
    <location>
        <begin position="21"/>
        <end position="43"/>
    </location>
</feature>
<gene>
    <name evidence="2" type="ORF">A2358_00255</name>
</gene>
<dbReference type="Proteomes" id="UP000178650">
    <property type="component" value="Unassembled WGS sequence"/>
</dbReference>
<evidence type="ECO:0000313" key="3">
    <source>
        <dbReference type="Proteomes" id="UP000178650"/>
    </source>
</evidence>
<keyword evidence="1" id="KW-0812">Transmembrane</keyword>
<reference evidence="2 3" key="1">
    <citation type="journal article" date="2016" name="Nat. Commun.">
        <title>Thousands of microbial genomes shed light on interconnected biogeochemical processes in an aquifer system.</title>
        <authorList>
            <person name="Anantharaman K."/>
            <person name="Brown C.T."/>
            <person name="Hug L.A."/>
            <person name="Sharon I."/>
            <person name="Castelle C.J."/>
            <person name="Probst A.J."/>
            <person name="Thomas B.C."/>
            <person name="Singh A."/>
            <person name="Wilkins M.J."/>
            <person name="Karaoz U."/>
            <person name="Brodie E.L."/>
            <person name="Williams K.H."/>
            <person name="Hubbard S.S."/>
            <person name="Banfield J.F."/>
        </authorList>
    </citation>
    <scope>NUCLEOTIDE SEQUENCE [LARGE SCALE GENOMIC DNA]</scope>
</reference>
<keyword evidence="1" id="KW-0472">Membrane</keyword>
<evidence type="ECO:0000256" key="1">
    <source>
        <dbReference type="SAM" id="Phobius"/>
    </source>
</evidence>
<organism evidence="2 3">
    <name type="scientific">Candidatus Staskawiczbacteria bacterium RIFOXYB1_FULL_37_44</name>
    <dbReference type="NCBI Taxonomy" id="1802223"/>
    <lineage>
        <taxon>Bacteria</taxon>
        <taxon>Candidatus Staskawicziibacteriota</taxon>
    </lineage>
</organism>
<dbReference type="EMBL" id="MHPJ01000004">
    <property type="protein sequence ID" value="OGZ79384.1"/>
    <property type="molecule type" value="Genomic_DNA"/>
</dbReference>
<keyword evidence="1" id="KW-1133">Transmembrane helix</keyword>
<evidence type="ECO:0000313" key="2">
    <source>
        <dbReference type="EMBL" id="OGZ79384.1"/>
    </source>
</evidence>
<sequence>MYKERLTKILGFVKRFYDRSVYDIILFIIVALLILLSFAIGFITAKYQNKIPIQIEQSKQ</sequence>
<protein>
    <submittedName>
        <fullName evidence="2">Uncharacterized protein</fullName>
    </submittedName>
</protein>
<dbReference type="STRING" id="1802223.A2358_00255"/>
<accession>A0A1G2IX04</accession>
<proteinExistence type="predicted"/>
<comment type="caution">
    <text evidence="2">The sequence shown here is derived from an EMBL/GenBank/DDBJ whole genome shotgun (WGS) entry which is preliminary data.</text>
</comment>
<dbReference type="AlphaFoldDB" id="A0A1G2IX04"/>
<name>A0A1G2IX04_9BACT</name>